<dbReference type="CDD" id="cd19072">
    <property type="entry name" value="AKR_AKR3F1-like"/>
    <property type="match status" value="1"/>
</dbReference>
<dbReference type="PIRSF" id="PIRSF000097">
    <property type="entry name" value="AKR"/>
    <property type="match status" value="1"/>
</dbReference>
<sequence length="271" mass="29973">MQYETLPDGTQIPVLGLGTWGIGGGHVADRSQDAHFVEILQRLIDMGYTHIDTAESYAQGHAEELVGVAIRGTPREEIFITTKVAKEHLGYDDVHRAIDGSLRRLGVDYVDLYLIHWPNPAIPLPETFRALNELTADGRVKRVGVSNFDVPLMQEAMALSDTPIATNQVRYNLLSRENVANGVLAFCQEQGIVLTAYSPLKSDVLTHPTVVEIARAHGATPAQVALKWLIDQPRVITIPKSSDLEHARENMDALRLELTAEETERLNNLQA</sequence>
<dbReference type="InterPro" id="IPR023210">
    <property type="entry name" value="NADP_OxRdtase_dom"/>
</dbReference>
<reference evidence="5 6" key="1">
    <citation type="submission" date="2019-06" db="EMBL/GenBank/DDBJ databases">
        <title>Genome sequence of Litorilinea aerophila BAA-2444.</title>
        <authorList>
            <person name="Maclea K.S."/>
            <person name="Maurais E.G."/>
            <person name="Iannazzi L.C."/>
        </authorList>
    </citation>
    <scope>NUCLEOTIDE SEQUENCE [LARGE SCALE GENOMIC DNA]</scope>
    <source>
        <strain evidence="5 6">ATCC BAA-2444</strain>
    </source>
</reference>
<feature type="active site" description="Proton donor" evidence="1">
    <location>
        <position position="57"/>
    </location>
</feature>
<evidence type="ECO:0000256" key="3">
    <source>
        <dbReference type="PIRSR" id="PIRSR000097-3"/>
    </source>
</evidence>
<dbReference type="InParanoid" id="A0A540VCZ4"/>
<proteinExistence type="predicted"/>
<feature type="site" description="Lowers pKa of active site Tyr" evidence="3">
    <location>
        <position position="83"/>
    </location>
</feature>
<feature type="domain" description="NADP-dependent oxidoreductase" evidence="4">
    <location>
        <begin position="15"/>
        <end position="269"/>
    </location>
</feature>
<evidence type="ECO:0000256" key="1">
    <source>
        <dbReference type="PIRSR" id="PIRSR000097-1"/>
    </source>
</evidence>
<keyword evidence="6" id="KW-1185">Reference proteome</keyword>
<dbReference type="Proteomes" id="UP000317371">
    <property type="component" value="Unassembled WGS sequence"/>
</dbReference>
<dbReference type="PANTHER" id="PTHR43638:SF3">
    <property type="entry name" value="ALDEHYDE REDUCTASE"/>
    <property type="match status" value="1"/>
</dbReference>
<dbReference type="InterPro" id="IPR020471">
    <property type="entry name" value="AKR"/>
</dbReference>
<organism evidence="5 6">
    <name type="scientific">Litorilinea aerophila</name>
    <dbReference type="NCBI Taxonomy" id="1204385"/>
    <lineage>
        <taxon>Bacteria</taxon>
        <taxon>Bacillati</taxon>
        <taxon>Chloroflexota</taxon>
        <taxon>Caldilineae</taxon>
        <taxon>Caldilineales</taxon>
        <taxon>Caldilineaceae</taxon>
        <taxon>Litorilinea</taxon>
    </lineage>
</organism>
<gene>
    <name evidence="5" type="ORF">FKZ61_16265</name>
</gene>
<dbReference type="GO" id="GO:0016491">
    <property type="term" value="F:oxidoreductase activity"/>
    <property type="evidence" value="ECO:0007669"/>
    <property type="project" value="InterPro"/>
</dbReference>
<dbReference type="SUPFAM" id="SSF51430">
    <property type="entry name" value="NAD(P)-linked oxidoreductase"/>
    <property type="match status" value="1"/>
</dbReference>
<evidence type="ECO:0000313" key="6">
    <source>
        <dbReference type="Proteomes" id="UP000317371"/>
    </source>
</evidence>
<evidence type="ECO:0000259" key="4">
    <source>
        <dbReference type="Pfam" id="PF00248"/>
    </source>
</evidence>
<comment type="caution">
    <text evidence="5">The sequence shown here is derived from an EMBL/GenBank/DDBJ whole genome shotgun (WGS) entry which is preliminary data.</text>
</comment>
<dbReference type="PANTHER" id="PTHR43638">
    <property type="entry name" value="OXIDOREDUCTASE, ALDO/KETO REDUCTASE FAMILY PROTEIN"/>
    <property type="match status" value="1"/>
</dbReference>
<dbReference type="OrthoDB" id="9804790at2"/>
<dbReference type="EMBL" id="VIGC01000022">
    <property type="protein sequence ID" value="TQE94635.1"/>
    <property type="molecule type" value="Genomic_DNA"/>
</dbReference>
<accession>A0A540VCZ4</accession>
<dbReference type="PRINTS" id="PR00069">
    <property type="entry name" value="ALDKETRDTASE"/>
</dbReference>
<name>A0A540VCZ4_9CHLR</name>
<dbReference type="AlphaFoldDB" id="A0A540VCZ4"/>
<evidence type="ECO:0000256" key="2">
    <source>
        <dbReference type="PIRSR" id="PIRSR000097-2"/>
    </source>
</evidence>
<dbReference type="InterPro" id="IPR018170">
    <property type="entry name" value="Aldo/ket_reductase_CS"/>
</dbReference>
<feature type="binding site" evidence="2">
    <location>
        <position position="116"/>
    </location>
    <ligand>
        <name>substrate</name>
    </ligand>
</feature>
<dbReference type="PROSITE" id="PS00062">
    <property type="entry name" value="ALDOKETO_REDUCTASE_2"/>
    <property type="match status" value="1"/>
</dbReference>
<dbReference type="RefSeq" id="WP_141611206.1">
    <property type="nucleotide sequence ID" value="NZ_VIGC02000022.1"/>
</dbReference>
<dbReference type="Pfam" id="PF00248">
    <property type="entry name" value="Aldo_ket_red"/>
    <property type="match status" value="1"/>
</dbReference>
<dbReference type="InterPro" id="IPR036812">
    <property type="entry name" value="NAD(P)_OxRdtase_dom_sf"/>
</dbReference>
<protein>
    <submittedName>
        <fullName evidence="5">Aldo/keto reductase</fullName>
    </submittedName>
</protein>
<evidence type="ECO:0000313" key="5">
    <source>
        <dbReference type="EMBL" id="TQE94635.1"/>
    </source>
</evidence>
<dbReference type="Gene3D" id="3.20.20.100">
    <property type="entry name" value="NADP-dependent oxidoreductase domain"/>
    <property type="match status" value="1"/>
</dbReference>